<keyword evidence="1" id="KW-0812">Transmembrane</keyword>
<evidence type="ECO:0000256" key="1">
    <source>
        <dbReference type="SAM" id="Phobius"/>
    </source>
</evidence>
<gene>
    <name evidence="2" type="ORF">SAMN06296036_11175</name>
</gene>
<sequence length="142" mass="16317">MRWLMLVRIWVMAMGWSLIWYMIPRGPWGTYALSLLGLSFGTFTFGFYHTSLLELIIAGHHEWSWLEQKNLYGGLILGFALQGVSLLILMVELRRQVVGWEAGLYGLSIWLGLSATVKLVPAKRRVKKAEPRAKIYHIPRNS</sequence>
<feature type="transmembrane region" description="Helical" evidence="1">
    <location>
        <begin position="71"/>
        <end position="90"/>
    </location>
</feature>
<protein>
    <submittedName>
        <fullName evidence="2">Uncharacterized protein</fullName>
    </submittedName>
</protein>
<dbReference type="STRING" id="1513793.SAMN06296036_11175"/>
<evidence type="ECO:0000313" key="3">
    <source>
        <dbReference type="Proteomes" id="UP000192907"/>
    </source>
</evidence>
<organism evidence="2 3">
    <name type="scientific">Pseudobacteriovorax antillogorgiicola</name>
    <dbReference type="NCBI Taxonomy" id="1513793"/>
    <lineage>
        <taxon>Bacteria</taxon>
        <taxon>Pseudomonadati</taxon>
        <taxon>Bdellovibrionota</taxon>
        <taxon>Oligoflexia</taxon>
        <taxon>Oligoflexales</taxon>
        <taxon>Pseudobacteriovoracaceae</taxon>
        <taxon>Pseudobacteriovorax</taxon>
    </lineage>
</organism>
<keyword evidence="1" id="KW-0472">Membrane</keyword>
<name>A0A1Y6C4U3_9BACT</name>
<keyword evidence="3" id="KW-1185">Reference proteome</keyword>
<keyword evidence="1" id="KW-1133">Transmembrane helix</keyword>
<feature type="transmembrane region" description="Helical" evidence="1">
    <location>
        <begin position="102"/>
        <end position="120"/>
    </location>
</feature>
<dbReference type="Proteomes" id="UP000192907">
    <property type="component" value="Unassembled WGS sequence"/>
</dbReference>
<feature type="transmembrane region" description="Helical" evidence="1">
    <location>
        <begin position="29"/>
        <end position="50"/>
    </location>
</feature>
<accession>A0A1Y6C4U3</accession>
<dbReference type="EMBL" id="FWZT01000011">
    <property type="protein sequence ID" value="SMF37031.1"/>
    <property type="molecule type" value="Genomic_DNA"/>
</dbReference>
<dbReference type="AlphaFoldDB" id="A0A1Y6C4U3"/>
<evidence type="ECO:0000313" key="2">
    <source>
        <dbReference type="EMBL" id="SMF37031.1"/>
    </source>
</evidence>
<feature type="transmembrane region" description="Helical" evidence="1">
    <location>
        <begin position="7"/>
        <end position="23"/>
    </location>
</feature>
<proteinExistence type="predicted"/>
<reference evidence="3" key="1">
    <citation type="submission" date="2017-04" db="EMBL/GenBank/DDBJ databases">
        <authorList>
            <person name="Varghese N."/>
            <person name="Submissions S."/>
        </authorList>
    </citation>
    <scope>NUCLEOTIDE SEQUENCE [LARGE SCALE GENOMIC DNA]</scope>
    <source>
        <strain evidence="3">RKEM611</strain>
    </source>
</reference>